<evidence type="ECO:0000313" key="1">
    <source>
        <dbReference type="EMBL" id="EAQ12755.1"/>
    </source>
</evidence>
<evidence type="ECO:0000313" key="2">
    <source>
        <dbReference type="Proteomes" id="UP000002931"/>
    </source>
</evidence>
<dbReference type="Gene3D" id="3.40.50.2000">
    <property type="entry name" value="Glycogen Phosphorylase B"/>
    <property type="match status" value="1"/>
</dbReference>
<comment type="caution">
    <text evidence="1">The sequence shown here is derived from an EMBL/GenBank/DDBJ whole genome shotgun (WGS) entry which is preliminary data.</text>
</comment>
<protein>
    <submittedName>
        <fullName evidence="1">Lipopolysaccharide biosynthesis protein, putative</fullName>
    </submittedName>
</protein>
<name>A3VFX9_9RHOB</name>
<dbReference type="Pfam" id="PF13692">
    <property type="entry name" value="Glyco_trans_1_4"/>
    <property type="match status" value="1"/>
</dbReference>
<dbReference type="PANTHER" id="PTHR12526">
    <property type="entry name" value="GLYCOSYLTRANSFERASE"/>
    <property type="match status" value="1"/>
</dbReference>
<reference evidence="1 2" key="1">
    <citation type="journal article" date="2010" name="J. Bacteriol.">
        <title>Genome sequences of Pelagibaca bermudensis HTCC2601T and Maritimibacter alkaliphilus HTCC2654T, the type strains of two marine Roseobacter genera.</title>
        <authorList>
            <person name="Thrash J.C."/>
            <person name="Cho J.C."/>
            <person name="Ferriera S."/>
            <person name="Johnson J."/>
            <person name="Vergin K.L."/>
            <person name="Giovannoni S.J."/>
        </authorList>
    </citation>
    <scope>NUCLEOTIDE SEQUENCE [LARGE SCALE GENOMIC DNA]</scope>
    <source>
        <strain evidence="1 2">HTCC2654</strain>
    </source>
</reference>
<dbReference type="STRING" id="314271.RB2654_06584"/>
<dbReference type="HOGENOM" id="CLU_823378_0_0_5"/>
<dbReference type="SUPFAM" id="SSF53756">
    <property type="entry name" value="UDP-Glycosyltransferase/glycogen phosphorylase"/>
    <property type="match status" value="1"/>
</dbReference>
<keyword evidence="2" id="KW-1185">Reference proteome</keyword>
<dbReference type="EMBL" id="AAMT01000007">
    <property type="protein sequence ID" value="EAQ12755.1"/>
    <property type="molecule type" value="Genomic_DNA"/>
</dbReference>
<dbReference type="AlphaFoldDB" id="A3VFX9"/>
<dbReference type="OrthoDB" id="529131at2"/>
<accession>A3VFX9</accession>
<sequence>MSADAPILIYCRWEAAGGIERVSLRLRDFLRRNGVAAELVSREGHPVFGAEVRRLVETDLAGRTLIFSRMRDLLHIGWRGLGARLVYWRHVPLIGSLTKRVVDAAFIVSMSWRAPVLCVCDELAEHLARLPLLRRAALAVAYAPVAPDVPATMPIRRTDQPKHLLYVGRPGAQKRLDKVLAVVAEARDAGHPVRLRVHGYPPPQDEPDGVTFAPLGSDPQASFSEADALIVWSEYEGFPTIMVEAARAGLPIIANAFATGLRDFERRIGPTARIEDRPEALMGAFTRLPRGSYDLSGVRDEALWSVWAKVLGVSMRDICSKSDISSRESAGLRTSDV</sequence>
<organism evidence="1 2">
    <name type="scientific">Maritimibacter alkaliphilus HTCC2654</name>
    <dbReference type="NCBI Taxonomy" id="314271"/>
    <lineage>
        <taxon>Bacteria</taxon>
        <taxon>Pseudomonadati</taxon>
        <taxon>Pseudomonadota</taxon>
        <taxon>Alphaproteobacteria</taxon>
        <taxon>Rhodobacterales</taxon>
        <taxon>Roseobacteraceae</taxon>
        <taxon>Maritimibacter</taxon>
    </lineage>
</organism>
<dbReference type="PANTHER" id="PTHR12526:SF630">
    <property type="entry name" value="GLYCOSYLTRANSFERASE"/>
    <property type="match status" value="1"/>
</dbReference>
<dbReference type="RefSeq" id="WP_008329914.1">
    <property type="nucleotide sequence ID" value="NZ_CH902578.1"/>
</dbReference>
<gene>
    <name evidence="1" type="ORF">RB2654_06584</name>
</gene>
<dbReference type="Proteomes" id="UP000002931">
    <property type="component" value="Unassembled WGS sequence"/>
</dbReference>
<dbReference type="eggNOG" id="COG0438">
    <property type="taxonomic scope" value="Bacteria"/>
</dbReference>
<proteinExistence type="predicted"/>